<evidence type="ECO:0000256" key="1">
    <source>
        <dbReference type="SAM" id="MobiDB-lite"/>
    </source>
</evidence>
<evidence type="ECO:0000313" key="3">
    <source>
        <dbReference type="EMBL" id="KAG7371719.1"/>
    </source>
</evidence>
<feature type="compositionally biased region" description="Polar residues" evidence="1">
    <location>
        <begin position="86"/>
        <end position="106"/>
    </location>
</feature>
<feature type="region of interest" description="Disordered" evidence="1">
    <location>
        <begin position="78"/>
        <end position="106"/>
    </location>
</feature>
<name>A0A9K3M0B8_9STRA</name>
<keyword evidence="2" id="KW-0472">Membrane</keyword>
<protein>
    <submittedName>
        <fullName evidence="3">Uncharacterized protein</fullName>
    </submittedName>
</protein>
<feature type="transmembrane region" description="Helical" evidence="2">
    <location>
        <begin position="42"/>
        <end position="63"/>
    </location>
</feature>
<dbReference type="Proteomes" id="UP000693970">
    <property type="component" value="Unassembled WGS sequence"/>
</dbReference>
<evidence type="ECO:0000313" key="4">
    <source>
        <dbReference type="Proteomes" id="UP000693970"/>
    </source>
</evidence>
<gene>
    <name evidence="3" type="ORF">IV203_017861</name>
</gene>
<evidence type="ECO:0000256" key="2">
    <source>
        <dbReference type="SAM" id="Phobius"/>
    </source>
</evidence>
<keyword evidence="2" id="KW-1133">Transmembrane helix</keyword>
<accession>A0A9K3M0B8</accession>
<dbReference type="AlphaFoldDB" id="A0A9K3M0B8"/>
<dbReference type="EMBL" id="JAGRRH010000003">
    <property type="protein sequence ID" value="KAG7371719.1"/>
    <property type="molecule type" value="Genomic_DNA"/>
</dbReference>
<keyword evidence="2" id="KW-0812">Transmembrane</keyword>
<organism evidence="3 4">
    <name type="scientific">Nitzschia inconspicua</name>
    <dbReference type="NCBI Taxonomy" id="303405"/>
    <lineage>
        <taxon>Eukaryota</taxon>
        <taxon>Sar</taxon>
        <taxon>Stramenopiles</taxon>
        <taxon>Ochrophyta</taxon>
        <taxon>Bacillariophyta</taxon>
        <taxon>Bacillariophyceae</taxon>
        <taxon>Bacillariophycidae</taxon>
        <taxon>Bacillariales</taxon>
        <taxon>Bacillariaceae</taxon>
        <taxon>Nitzschia</taxon>
    </lineage>
</organism>
<comment type="caution">
    <text evidence="3">The sequence shown here is derived from an EMBL/GenBank/DDBJ whole genome shotgun (WGS) entry which is preliminary data.</text>
</comment>
<reference evidence="3" key="2">
    <citation type="submission" date="2021-04" db="EMBL/GenBank/DDBJ databases">
        <authorList>
            <person name="Podell S."/>
        </authorList>
    </citation>
    <scope>NUCLEOTIDE SEQUENCE</scope>
    <source>
        <strain evidence="3">Hildebrandi</strain>
    </source>
</reference>
<proteinExistence type="predicted"/>
<keyword evidence="4" id="KW-1185">Reference proteome</keyword>
<sequence>MLVTKDPTILRIDRPQSNGDWIVTFSLLYRQTFTDQKMPPPIPVRMAVLVVLLVSATGASAFVPKIRAERTALRLFDTGDDDKTGAVNSASNSVDSERTTPQTPWL</sequence>
<reference evidence="3" key="1">
    <citation type="journal article" date="2021" name="Sci. Rep.">
        <title>Diploid genomic architecture of Nitzschia inconspicua, an elite biomass production diatom.</title>
        <authorList>
            <person name="Oliver A."/>
            <person name="Podell S."/>
            <person name="Pinowska A."/>
            <person name="Traller J.C."/>
            <person name="Smith S.R."/>
            <person name="McClure R."/>
            <person name="Beliaev A."/>
            <person name="Bohutskyi P."/>
            <person name="Hill E.A."/>
            <person name="Rabines A."/>
            <person name="Zheng H."/>
            <person name="Allen L.Z."/>
            <person name="Kuo A."/>
            <person name="Grigoriev I.V."/>
            <person name="Allen A.E."/>
            <person name="Hazlebeck D."/>
            <person name="Allen E.E."/>
        </authorList>
    </citation>
    <scope>NUCLEOTIDE SEQUENCE</scope>
    <source>
        <strain evidence="3">Hildebrandi</strain>
    </source>
</reference>